<dbReference type="RefSeq" id="WP_265764905.1">
    <property type="nucleotide sequence ID" value="NZ_JAGGJA010000003.1"/>
</dbReference>
<evidence type="ECO:0000256" key="5">
    <source>
        <dbReference type="ARBA" id="ARBA00022741"/>
    </source>
</evidence>
<gene>
    <name evidence="12" type="primary">rimK</name>
    <name evidence="12" type="ORF">J6I44_05020</name>
</gene>
<dbReference type="PANTHER" id="PTHR21621">
    <property type="entry name" value="RIBOSOMAL PROTEIN S6 MODIFICATION PROTEIN"/>
    <property type="match status" value="1"/>
</dbReference>
<keyword evidence="12" id="KW-0689">Ribosomal protein</keyword>
<evidence type="ECO:0000256" key="2">
    <source>
        <dbReference type="ARBA" id="ARBA00001946"/>
    </source>
</evidence>
<evidence type="ECO:0000256" key="8">
    <source>
        <dbReference type="ARBA" id="ARBA00022917"/>
    </source>
</evidence>
<evidence type="ECO:0000256" key="10">
    <source>
        <dbReference type="PROSITE-ProRule" id="PRU00409"/>
    </source>
</evidence>
<dbReference type="NCBIfam" id="TIGR00768">
    <property type="entry name" value="rimK_fam"/>
    <property type="match status" value="1"/>
</dbReference>
<dbReference type="Proteomes" id="UP001207918">
    <property type="component" value="Unassembled WGS sequence"/>
</dbReference>
<dbReference type="GO" id="GO:0005840">
    <property type="term" value="C:ribosome"/>
    <property type="evidence" value="ECO:0007669"/>
    <property type="project" value="UniProtKB-KW"/>
</dbReference>
<dbReference type="EMBL" id="JAGGJA010000003">
    <property type="protein sequence ID" value="MCW9706200.1"/>
    <property type="molecule type" value="Genomic_DNA"/>
</dbReference>
<evidence type="ECO:0000313" key="13">
    <source>
        <dbReference type="Proteomes" id="UP001207918"/>
    </source>
</evidence>
<evidence type="ECO:0000313" key="12">
    <source>
        <dbReference type="EMBL" id="MCW9706200.1"/>
    </source>
</evidence>
<comment type="caution">
    <text evidence="12">The sequence shown here is derived from an EMBL/GenBank/DDBJ whole genome shotgun (WGS) entry which is preliminary data.</text>
</comment>
<comment type="cofactor">
    <cofactor evidence="2">
        <name>Mg(2+)</name>
        <dbReference type="ChEBI" id="CHEBI:18420"/>
    </cofactor>
</comment>
<evidence type="ECO:0000256" key="7">
    <source>
        <dbReference type="ARBA" id="ARBA00022842"/>
    </source>
</evidence>
<organism evidence="12 13">
    <name type="scientific">Fodinibius salsisoli</name>
    <dbReference type="NCBI Taxonomy" id="2820877"/>
    <lineage>
        <taxon>Bacteria</taxon>
        <taxon>Pseudomonadati</taxon>
        <taxon>Balneolota</taxon>
        <taxon>Balneolia</taxon>
        <taxon>Balneolales</taxon>
        <taxon>Balneolaceae</taxon>
        <taxon>Fodinibius</taxon>
    </lineage>
</organism>
<evidence type="ECO:0000256" key="6">
    <source>
        <dbReference type="ARBA" id="ARBA00022840"/>
    </source>
</evidence>
<sequence length="304" mass="32645">MHIVVLSRNSNLYSTSRLVEAIEDAGHTATVLDHLKCDIVSEEDNPCIFYRGTKVTGIDAVIPRIGASVTFYGSAVVRQFEMMKVFTAVESQALVRSRDKLRSLQIMARSGVGMPKTVFTNYSTEVKKIIESVGGPPLIVKLLEGTQGVGVVLAPTFQAAESIIQAFHSMKARVIVQEYIAEAKGEDIRAFVVDGKVVGAMKRTGEEGEFRSNLHRGGTGALIKLSDRERKTALIAAEAMGVSVAGVDLLQSDRGPLALEVNSSPGLRGIEAATGKDIAGKIVSFIERKVNARASNPNYLSPNA</sequence>
<dbReference type="SUPFAM" id="SSF56059">
    <property type="entry name" value="Glutathione synthetase ATP-binding domain-like"/>
    <property type="match status" value="1"/>
</dbReference>
<accession>A0ABT3PJT1</accession>
<dbReference type="NCBIfam" id="NF007764">
    <property type="entry name" value="PRK10446.1"/>
    <property type="match status" value="1"/>
</dbReference>
<dbReference type="InterPro" id="IPR011761">
    <property type="entry name" value="ATP-grasp"/>
</dbReference>
<keyword evidence="9" id="KW-0464">Manganese</keyword>
<comment type="cofactor">
    <cofactor evidence="1">
        <name>Mn(2+)</name>
        <dbReference type="ChEBI" id="CHEBI:29035"/>
    </cofactor>
</comment>
<keyword evidence="6 10" id="KW-0067">ATP-binding</keyword>
<keyword evidence="7" id="KW-0460">Magnesium</keyword>
<dbReference type="InterPro" id="IPR004666">
    <property type="entry name" value="Rp_bS6_RimK/Lys_biosynth_LsyX"/>
</dbReference>
<keyword evidence="12" id="KW-0687">Ribonucleoprotein</keyword>
<dbReference type="InterPro" id="IPR013651">
    <property type="entry name" value="ATP-grasp_RimK-type"/>
</dbReference>
<evidence type="ECO:0000256" key="9">
    <source>
        <dbReference type="ARBA" id="ARBA00023211"/>
    </source>
</evidence>
<dbReference type="GO" id="GO:0016874">
    <property type="term" value="F:ligase activity"/>
    <property type="evidence" value="ECO:0007669"/>
    <property type="project" value="UniProtKB-KW"/>
</dbReference>
<evidence type="ECO:0000256" key="4">
    <source>
        <dbReference type="ARBA" id="ARBA00022723"/>
    </source>
</evidence>
<dbReference type="Pfam" id="PF08443">
    <property type="entry name" value="RimK"/>
    <property type="match status" value="1"/>
</dbReference>
<reference evidence="12 13" key="1">
    <citation type="submission" date="2021-03" db="EMBL/GenBank/DDBJ databases">
        <title>Aliifodinibius sp. nov., a new bacterium isolated from saline soil.</title>
        <authorList>
            <person name="Galisteo C."/>
            <person name="De La Haba R."/>
            <person name="Sanchez-Porro C."/>
            <person name="Ventosa A."/>
        </authorList>
    </citation>
    <scope>NUCLEOTIDE SEQUENCE [LARGE SCALE GENOMIC DNA]</scope>
    <source>
        <strain evidence="12 13">1BSP15-2V2</strain>
    </source>
</reference>
<keyword evidence="13" id="KW-1185">Reference proteome</keyword>
<evidence type="ECO:0000256" key="1">
    <source>
        <dbReference type="ARBA" id="ARBA00001936"/>
    </source>
</evidence>
<evidence type="ECO:0000259" key="11">
    <source>
        <dbReference type="PROSITE" id="PS50975"/>
    </source>
</evidence>
<protein>
    <submittedName>
        <fullName evidence="12">30S ribosomal protein S6--L-glutamate ligase</fullName>
        <ecNumber evidence="12">6.3.2.-</ecNumber>
    </submittedName>
</protein>
<keyword evidence="8" id="KW-0648">Protein biosynthesis</keyword>
<dbReference type="InterPro" id="IPR013815">
    <property type="entry name" value="ATP_grasp_subdomain_1"/>
</dbReference>
<keyword evidence="3 12" id="KW-0436">Ligase</keyword>
<dbReference type="Gene3D" id="3.30.1490.20">
    <property type="entry name" value="ATP-grasp fold, A domain"/>
    <property type="match status" value="1"/>
</dbReference>
<keyword evidence="4" id="KW-0479">Metal-binding</keyword>
<dbReference type="Gene3D" id="3.40.50.20">
    <property type="match status" value="1"/>
</dbReference>
<evidence type="ECO:0000256" key="3">
    <source>
        <dbReference type="ARBA" id="ARBA00022598"/>
    </source>
</evidence>
<keyword evidence="5 10" id="KW-0547">Nucleotide-binding</keyword>
<dbReference type="InterPro" id="IPR041107">
    <property type="entry name" value="Rimk_N"/>
</dbReference>
<dbReference type="Gene3D" id="3.30.470.20">
    <property type="entry name" value="ATP-grasp fold, B domain"/>
    <property type="match status" value="1"/>
</dbReference>
<dbReference type="PROSITE" id="PS50975">
    <property type="entry name" value="ATP_GRASP"/>
    <property type="match status" value="1"/>
</dbReference>
<dbReference type="Pfam" id="PF18030">
    <property type="entry name" value="Rimk_N"/>
    <property type="match status" value="1"/>
</dbReference>
<dbReference type="PANTHER" id="PTHR21621:SF7">
    <property type="entry name" value="RIBOSOMAL PROTEIN BS6--L-GLUTAMATE LIGASE"/>
    <property type="match status" value="1"/>
</dbReference>
<proteinExistence type="predicted"/>
<dbReference type="EC" id="6.3.2.-" evidence="12"/>
<name>A0ABT3PJT1_9BACT</name>
<feature type="domain" description="ATP-grasp" evidence="11">
    <location>
        <begin position="104"/>
        <end position="287"/>
    </location>
</feature>